<evidence type="ECO:0000256" key="1">
    <source>
        <dbReference type="ARBA" id="ARBA00005085"/>
    </source>
</evidence>
<name>A0A813J1A8_POLGL</name>
<dbReference type="InterPro" id="IPR004143">
    <property type="entry name" value="BPL_LPL_catalytic"/>
</dbReference>
<dbReference type="PANTHER" id="PTHR12561:SF3">
    <property type="entry name" value="LIPOYLTRANSFERASE 1, MITOCHONDRIAL"/>
    <property type="match status" value="1"/>
</dbReference>
<dbReference type="InterPro" id="IPR004562">
    <property type="entry name" value="LipoylTrfase_LipoateP_Ligase"/>
</dbReference>
<dbReference type="GO" id="GO:0005737">
    <property type="term" value="C:cytoplasm"/>
    <property type="evidence" value="ECO:0007669"/>
    <property type="project" value="TreeGrafter"/>
</dbReference>
<feature type="region of interest" description="Disordered" evidence="3">
    <location>
        <begin position="39"/>
        <end position="59"/>
    </location>
</feature>
<dbReference type="GO" id="GO:0009249">
    <property type="term" value="P:protein lipoylation"/>
    <property type="evidence" value="ECO:0007669"/>
    <property type="project" value="InterPro"/>
</dbReference>
<feature type="domain" description="BPL/LPL catalytic" evidence="4">
    <location>
        <begin position="162"/>
        <end position="268"/>
    </location>
</feature>
<comment type="pathway">
    <text evidence="1">Protein modification; protein lipoylation via exogenous pathway; protein N(6)-(lipoyl)lysine from lipoate: step 2/2.</text>
</comment>
<accession>A0A813J1A8</accession>
<feature type="non-terminal residue" evidence="5">
    <location>
        <position position="268"/>
    </location>
</feature>
<dbReference type="SUPFAM" id="SSF55681">
    <property type="entry name" value="Class II aaRS and biotin synthetases"/>
    <property type="match status" value="1"/>
</dbReference>
<dbReference type="GO" id="GO:0017118">
    <property type="term" value="F:lipoyltransferase activity"/>
    <property type="evidence" value="ECO:0007669"/>
    <property type="project" value="TreeGrafter"/>
</dbReference>
<dbReference type="PROSITE" id="PS51733">
    <property type="entry name" value="BPL_LPL_CATALYTIC"/>
    <property type="match status" value="1"/>
</dbReference>
<dbReference type="Proteomes" id="UP000626109">
    <property type="component" value="Unassembled WGS sequence"/>
</dbReference>
<comment type="caution">
    <text evidence="5">The sequence shown here is derived from an EMBL/GenBank/DDBJ whole genome shotgun (WGS) entry which is preliminary data.</text>
</comment>
<dbReference type="PANTHER" id="PTHR12561">
    <property type="entry name" value="LIPOATE-PROTEIN LIGASE"/>
    <property type="match status" value="1"/>
</dbReference>
<comment type="similarity">
    <text evidence="2">Belongs to the LplA family.</text>
</comment>
<dbReference type="Gene3D" id="3.30.930.10">
    <property type="entry name" value="Bira Bifunctional Protein, Domain 2"/>
    <property type="match status" value="1"/>
</dbReference>
<dbReference type="Pfam" id="PF21948">
    <property type="entry name" value="LplA-B_cat"/>
    <property type="match status" value="1"/>
</dbReference>
<dbReference type="AlphaFoldDB" id="A0A813J1A8"/>
<reference evidence="5" key="1">
    <citation type="submission" date="2021-02" db="EMBL/GenBank/DDBJ databases">
        <authorList>
            <person name="Dougan E. K."/>
            <person name="Rhodes N."/>
            <person name="Thang M."/>
            <person name="Chan C."/>
        </authorList>
    </citation>
    <scope>NUCLEOTIDE SEQUENCE</scope>
</reference>
<evidence type="ECO:0000313" key="6">
    <source>
        <dbReference type="Proteomes" id="UP000626109"/>
    </source>
</evidence>
<evidence type="ECO:0000256" key="3">
    <source>
        <dbReference type="SAM" id="MobiDB-lite"/>
    </source>
</evidence>
<evidence type="ECO:0000313" key="5">
    <source>
        <dbReference type="EMBL" id="CAE8661253.1"/>
    </source>
</evidence>
<sequence length="268" mass="28154">WRPVALSPPRQPPVRSSSGPVAAAASPGNAITWRGLAGSVASSSAPGTPPSSKVSSISVAASQRGPSSPALPCTVFLVPSAADGDELAASVSNAFSEEPLDAKGELQAVRVLGSSGKMESCTQVLLRELGAVQALEECDVFSVVKDIVFHFAVEEYLMQVAKVSGPEMYLWRPAPVVTIGRHQNPWKECVLSQLESDGVGLVRRRTGGGAIYQDPGCSVFTFISPSGHFNIDRNLEIIIGSLRRLGIGAEKKGRNDLTFEGNGKKISG</sequence>
<dbReference type="InterPro" id="IPR045864">
    <property type="entry name" value="aa-tRNA-synth_II/BPL/LPL"/>
</dbReference>
<feature type="region of interest" description="Disordered" evidence="3">
    <location>
        <begin position="1"/>
        <end position="26"/>
    </location>
</feature>
<dbReference type="EMBL" id="CAJNNW010017617">
    <property type="protein sequence ID" value="CAE8661253.1"/>
    <property type="molecule type" value="Genomic_DNA"/>
</dbReference>
<feature type="non-terminal residue" evidence="5">
    <location>
        <position position="1"/>
    </location>
</feature>
<evidence type="ECO:0000259" key="4">
    <source>
        <dbReference type="PROSITE" id="PS51733"/>
    </source>
</evidence>
<protein>
    <recommendedName>
        <fullName evidence="4">BPL/LPL catalytic domain-containing protein</fullName>
    </recommendedName>
</protein>
<gene>
    <name evidence="5" type="ORF">PGLA2088_LOCUS14437</name>
</gene>
<evidence type="ECO:0000256" key="2">
    <source>
        <dbReference type="ARBA" id="ARBA00008242"/>
    </source>
</evidence>
<dbReference type="UniPathway" id="UPA00537">
    <property type="reaction ID" value="UER00595"/>
</dbReference>
<feature type="compositionally biased region" description="Low complexity" evidence="3">
    <location>
        <begin position="13"/>
        <end position="26"/>
    </location>
</feature>
<proteinExistence type="inferred from homology"/>
<organism evidence="5 6">
    <name type="scientific">Polarella glacialis</name>
    <name type="common">Dinoflagellate</name>
    <dbReference type="NCBI Taxonomy" id="89957"/>
    <lineage>
        <taxon>Eukaryota</taxon>
        <taxon>Sar</taxon>
        <taxon>Alveolata</taxon>
        <taxon>Dinophyceae</taxon>
        <taxon>Suessiales</taxon>
        <taxon>Suessiaceae</taxon>
        <taxon>Polarella</taxon>
    </lineage>
</organism>